<keyword evidence="2" id="KW-1185">Reference proteome</keyword>
<sequence>MWKNLLQHRFPLMRSRTLSHAGIHPFISPPTATATTPYQFRCRFLLTFSQTPASFNFHSHYSSCSYSTQTQPQNAAVSSGLDDDRKFPSGDFEFKQVTGWKKQLVKLKMLLAFPWERVQHGSLLLINLRGQDSILEFPAQSDSEHLRASFLHDELGFSLTE</sequence>
<name>A0ABU6ZFR6_9FABA</name>
<comment type="caution">
    <text evidence="1">The sequence shown here is derived from an EMBL/GenBank/DDBJ whole genome shotgun (WGS) entry which is preliminary data.</text>
</comment>
<dbReference type="EMBL" id="JASCZI010272176">
    <property type="protein sequence ID" value="MED6220794.1"/>
    <property type="molecule type" value="Genomic_DNA"/>
</dbReference>
<organism evidence="1 2">
    <name type="scientific">Stylosanthes scabra</name>
    <dbReference type="NCBI Taxonomy" id="79078"/>
    <lineage>
        <taxon>Eukaryota</taxon>
        <taxon>Viridiplantae</taxon>
        <taxon>Streptophyta</taxon>
        <taxon>Embryophyta</taxon>
        <taxon>Tracheophyta</taxon>
        <taxon>Spermatophyta</taxon>
        <taxon>Magnoliopsida</taxon>
        <taxon>eudicotyledons</taxon>
        <taxon>Gunneridae</taxon>
        <taxon>Pentapetalae</taxon>
        <taxon>rosids</taxon>
        <taxon>fabids</taxon>
        <taxon>Fabales</taxon>
        <taxon>Fabaceae</taxon>
        <taxon>Papilionoideae</taxon>
        <taxon>50 kb inversion clade</taxon>
        <taxon>dalbergioids sensu lato</taxon>
        <taxon>Dalbergieae</taxon>
        <taxon>Pterocarpus clade</taxon>
        <taxon>Stylosanthes</taxon>
    </lineage>
</organism>
<evidence type="ECO:0000313" key="1">
    <source>
        <dbReference type="EMBL" id="MED6220794.1"/>
    </source>
</evidence>
<gene>
    <name evidence="1" type="ORF">PIB30_048323</name>
</gene>
<evidence type="ECO:0000313" key="2">
    <source>
        <dbReference type="Proteomes" id="UP001341840"/>
    </source>
</evidence>
<reference evidence="1 2" key="1">
    <citation type="journal article" date="2023" name="Plants (Basel)">
        <title>Bridging the Gap: Combining Genomics and Transcriptomics Approaches to Understand Stylosanthes scabra, an Orphan Legume from the Brazilian Caatinga.</title>
        <authorList>
            <person name="Ferreira-Neto J.R.C."/>
            <person name="da Silva M.D."/>
            <person name="Binneck E."/>
            <person name="de Melo N.F."/>
            <person name="da Silva R.H."/>
            <person name="de Melo A.L.T.M."/>
            <person name="Pandolfi V."/>
            <person name="Bustamante F.O."/>
            <person name="Brasileiro-Vidal A.C."/>
            <person name="Benko-Iseppon A.M."/>
        </authorList>
    </citation>
    <scope>NUCLEOTIDE SEQUENCE [LARGE SCALE GENOMIC DNA]</scope>
    <source>
        <tissue evidence="1">Leaves</tissue>
    </source>
</reference>
<accession>A0ABU6ZFR6</accession>
<dbReference type="Proteomes" id="UP001341840">
    <property type="component" value="Unassembled WGS sequence"/>
</dbReference>
<protein>
    <submittedName>
        <fullName evidence="1">Uncharacterized protein</fullName>
    </submittedName>
</protein>
<proteinExistence type="predicted"/>